<accession>A0A2R3Z0T7</accession>
<dbReference type="OrthoDB" id="9803627at2"/>
<dbReference type="InterPro" id="IPR007345">
    <property type="entry name" value="Polysacch_pyruvyl_Trfase"/>
</dbReference>
<keyword evidence="3" id="KW-1185">Reference proteome</keyword>
<evidence type="ECO:0000313" key="3">
    <source>
        <dbReference type="Proteomes" id="UP000241507"/>
    </source>
</evidence>
<evidence type="ECO:0000313" key="2">
    <source>
        <dbReference type="EMBL" id="AVR43848.1"/>
    </source>
</evidence>
<evidence type="ECO:0000259" key="1">
    <source>
        <dbReference type="Pfam" id="PF04230"/>
    </source>
</evidence>
<keyword evidence="2" id="KW-0808">Transferase</keyword>
<organism evidence="2 3">
    <name type="scientific">Christiangramia fulva</name>
    <dbReference type="NCBI Taxonomy" id="2126553"/>
    <lineage>
        <taxon>Bacteria</taxon>
        <taxon>Pseudomonadati</taxon>
        <taxon>Bacteroidota</taxon>
        <taxon>Flavobacteriia</taxon>
        <taxon>Flavobacteriales</taxon>
        <taxon>Flavobacteriaceae</taxon>
        <taxon>Christiangramia</taxon>
    </lineage>
</organism>
<sequence>MIYVYWWSRVRENNKESENFGDALVPYILDRTTSERYQWIIPNRNRVLRIFKKKYHHIIIGSILRRATEHSVIWGAGIMFHNSDVPKAKFLAVRGPLTRKRLLDLGYKVPEYYGDPAILISLFNKPKANKKYELGIIPHFLDYKDVDDLYNDDQKICIINILSNDPQSVIDQINDCERILSSSLHGIIVAHALNIPALWFKISERLLDDIKFYDYYQSLKIDFKADIPFKKYSFVELMDLFEKYHHLTLPEEQNFDQLIKNLIETFPFRKSKEFKILIKEFLN</sequence>
<dbReference type="KEGG" id="grs:C7S20_00370"/>
<dbReference type="AlphaFoldDB" id="A0A2R3Z0T7"/>
<feature type="domain" description="Polysaccharide pyruvyl transferase" evidence="1">
    <location>
        <begin position="31"/>
        <end position="201"/>
    </location>
</feature>
<protein>
    <submittedName>
        <fullName evidence="2">Polysaccharide pyruvyl transferase family protein</fullName>
    </submittedName>
</protein>
<gene>
    <name evidence="2" type="ORF">C7S20_00370</name>
</gene>
<dbReference type="Pfam" id="PF04230">
    <property type="entry name" value="PS_pyruv_trans"/>
    <property type="match status" value="1"/>
</dbReference>
<dbReference type="GO" id="GO:0016740">
    <property type="term" value="F:transferase activity"/>
    <property type="evidence" value="ECO:0007669"/>
    <property type="project" value="UniProtKB-KW"/>
</dbReference>
<reference evidence="3" key="1">
    <citation type="submission" date="2018-03" db="EMBL/GenBank/DDBJ databases">
        <title>Gramella fulva sp. nov., isolated from a dry surface of tidal flat.</title>
        <authorList>
            <person name="Hwang S.H."/>
            <person name="Hwang W.M."/>
            <person name="Kang K."/>
            <person name="Ahn T.-Y."/>
        </authorList>
    </citation>
    <scope>NUCLEOTIDE SEQUENCE [LARGE SCALE GENOMIC DNA]</scope>
    <source>
        <strain evidence="3">SH35</strain>
    </source>
</reference>
<dbReference type="Proteomes" id="UP000241507">
    <property type="component" value="Chromosome"/>
</dbReference>
<dbReference type="EMBL" id="CP028136">
    <property type="protein sequence ID" value="AVR43848.1"/>
    <property type="molecule type" value="Genomic_DNA"/>
</dbReference>
<proteinExistence type="predicted"/>
<dbReference type="RefSeq" id="WP_107010635.1">
    <property type="nucleotide sequence ID" value="NZ_CP028136.1"/>
</dbReference>
<name>A0A2R3Z0T7_9FLAO</name>